<dbReference type="Gene3D" id="3.40.50.300">
    <property type="entry name" value="P-loop containing nucleotide triphosphate hydrolases"/>
    <property type="match status" value="1"/>
</dbReference>
<dbReference type="Proteomes" id="UP000541558">
    <property type="component" value="Unassembled WGS sequence"/>
</dbReference>
<reference evidence="2 3" key="1">
    <citation type="journal article" date="2020" name="ISME J.">
        <title>Uncovering the hidden diversity of litter-decomposition mechanisms in mushroom-forming fungi.</title>
        <authorList>
            <person name="Floudas D."/>
            <person name="Bentzer J."/>
            <person name="Ahren D."/>
            <person name="Johansson T."/>
            <person name="Persson P."/>
            <person name="Tunlid A."/>
        </authorList>
    </citation>
    <scope>NUCLEOTIDE SEQUENCE [LARGE SCALE GENOMIC DNA]</scope>
    <source>
        <strain evidence="2 3">CBS 175.51</strain>
    </source>
</reference>
<dbReference type="Pfam" id="PF00270">
    <property type="entry name" value="DEAD"/>
    <property type="match status" value="1"/>
</dbReference>
<proteinExistence type="predicted"/>
<feature type="domain" description="DEAD/DEAH-box helicase" evidence="1">
    <location>
        <begin position="74"/>
        <end position="133"/>
    </location>
</feature>
<dbReference type="GO" id="GO:0005524">
    <property type="term" value="F:ATP binding"/>
    <property type="evidence" value="ECO:0007669"/>
    <property type="project" value="InterPro"/>
</dbReference>
<dbReference type="OrthoDB" id="10261556at2759"/>
<protein>
    <recommendedName>
        <fullName evidence="1">DEAD/DEAH-box helicase domain-containing protein</fullName>
    </recommendedName>
</protein>
<sequence length="175" mass="19503">MLWIDGITRAEALEMVRNANLDDLERWLACLPQEKVPNYKELVGEDYSVEPYCIRLCLLVWIASQFTQIPKLLQLKASLAFLHKKDSLLYAGTGFGKTLIIVMANILENASSKAVTITISPLKRLQQSQSQLFWEHYGIFTLAINEDTLATMSDSDWNASAGLTHGLVSSLGARG</sequence>
<dbReference type="EMBL" id="JAACJK010000225">
    <property type="protein sequence ID" value="KAF5311724.1"/>
    <property type="molecule type" value="Genomic_DNA"/>
</dbReference>
<dbReference type="InterPro" id="IPR011545">
    <property type="entry name" value="DEAD/DEAH_box_helicase_dom"/>
</dbReference>
<keyword evidence="3" id="KW-1185">Reference proteome</keyword>
<evidence type="ECO:0000313" key="3">
    <source>
        <dbReference type="Proteomes" id="UP000541558"/>
    </source>
</evidence>
<dbReference type="GO" id="GO:0003676">
    <property type="term" value="F:nucleic acid binding"/>
    <property type="evidence" value="ECO:0007669"/>
    <property type="project" value="InterPro"/>
</dbReference>
<accession>A0A8H5AVH3</accession>
<dbReference type="AlphaFoldDB" id="A0A8H5AVH3"/>
<gene>
    <name evidence="2" type="ORF">D9611_009450</name>
</gene>
<dbReference type="InterPro" id="IPR027417">
    <property type="entry name" value="P-loop_NTPase"/>
</dbReference>
<evidence type="ECO:0000313" key="2">
    <source>
        <dbReference type="EMBL" id="KAF5311724.1"/>
    </source>
</evidence>
<dbReference type="SUPFAM" id="SSF52540">
    <property type="entry name" value="P-loop containing nucleoside triphosphate hydrolases"/>
    <property type="match status" value="1"/>
</dbReference>
<evidence type="ECO:0000259" key="1">
    <source>
        <dbReference type="Pfam" id="PF00270"/>
    </source>
</evidence>
<organism evidence="2 3">
    <name type="scientific">Ephemerocybe angulata</name>
    <dbReference type="NCBI Taxonomy" id="980116"/>
    <lineage>
        <taxon>Eukaryota</taxon>
        <taxon>Fungi</taxon>
        <taxon>Dikarya</taxon>
        <taxon>Basidiomycota</taxon>
        <taxon>Agaricomycotina</taxon>
        <taxon>Agaricomycetes</taxon>
        <taxon>Agaricomycetidae</taxon>
        <taxon>Agaricales</taxon>
        <taxon>Agaricineae</taxon>
        <taxon>Psathyrellaceae</taxon>
        <taxon>Ephemerocybe</taxon>
    </lineage>
</organism>
<comment type="caution">
    <text evidence="2">The sequence shown here is derived from an EMBL/GenBank/DDBJ whole genome shotgun (WGS) entry which is preliminary data.</text>
</comment>
<name>A0A8H5AVH3_9AGAR</name>